<evidence type="ECO:0000256" key="1">
    <source>
        <dbReference type="SAM" id="MobiDB-lite"/>
    </source>
</evidence>
<keyword evidence="3" id="KW-1185">Reference proteome</keyword>
<sequence length="788" mass="84697">MSDFLQLAQSLAVALKALQMYTASHPRAQESLAVAHTILEAWLLDQERVQFVVSGSKAFLDGQVQDTRSPHVSALVRLVSERGIGGFVFERGVTPDELLTFLFGLATKPQKLEELGGFEELLRSSGVLRIRVSQTRYQEVSEGEESGSTEKAPAFSPAPPPSQSPENLVKFIREALLASIAKGGAANGLSSGSPGAGGPGAGILGPGGLGLGGQGSGGLASGGSDRDDLGSLRGFGPADLSGLGPLGRELGLGEGMPTPGQLGTLRQVLMGLTPEVQLGLLAGLGSLPEHPAGLGLGVKALAGEILAVATSSLLAKGTSWGQLKGPIQDILRPLGDRERLVRTLTSHLRIAGQDTSQAELLLRHLDWEGLSLEAKLLRVLEEGGLFELSLEQRLAFLRELLEVRRFDEFLRVQEVLVETLSSDRPDLRFLGGQTLSGVARWARDPGLPPDSEGPLADALRAHFAWEPDPPIHRWTTDALESLLAALVHRGEFGAVISDIQELEGLCAFLDEQHPWRNEALARLRAALHRPQLLDEVITHAFALERDQMIREVHPYLEFIGDPMARHLVSRLGDEADRTRRGRLVESVRSLGPAALPALLDALSAPAWFLVRNALTLLSDLGDASCVQAILPLLRHPEPRVRRTAVRALWKLGGPVAEPHLIARMKDTDGETMQEILFALGQLRSEVGLPQVTELAQDKRVTERIRVQALDTLGHIASPKSLPVLLECIRKKGFFGGGEAPPIRLAAAKALAALGTPEARAALQKTVEAEPKGEEREAMNRLLERPAPL</sequence>
<evidence type="ECO:0000313" key="2">
    <source>
        <dbReference type="EMBL" id="GLH74639.1"/>
    </source>
</evidence>
<dbReference type="PANTHER" id="PTHR12697">
    <property type="entry name" value="PBS LYASE HEAT-LIKE PROTEIN"/>
    <property type="match status" value="1"/>
</dbReference>
<dbReference type="Pfam" id="PF13646">
    <property type="entry name" value="HEAT_2"/>
    <property type="match status" value="1"/>
</dbReference>
<dbReference type="Pfam" id="PF03130">
    <property type="entry name" value="HEAT_PBS"/>
    <property type="match status" value="1"/>
</dbReference>
<proteinExistence type="predicted"/>
<gene>
    <name evidence="2" type="ORF">GETHLI_31410</name>
</gene>
<feature type="region of interest" description="Disordered" evidence="1">
    <location>
        <begin position="764"/>
        <end position="788"/>
    </location>
</feature>
<feature type="region of interest" description="Disordered" evidence="1">
    <location>
        <begin position="214"/>
        <end position="235"/>
    </location>
</feature>
<reference evidence="2 3" key="1">
    <citation type="journal article" date="2023" name="Antonie Van Leeuwenhoek">
        <title>Mesoterricola silvestris gen. nov., sp. nov., Mesoterricola sediminis sp. nov., Geothrix oryzae sp. nov., Geothrix edaphica sp. nov., Geothrix rubra sp. nov., and Geothrix limicola sp. nov., six novel members of Acidobacteriota isolated from soils.</title>
        <authorList>
            <person name="Itoh H."/>
            <person name="Sugisawa Y."/>
            <person name="Mise K."/>
            <person name="Xu Z."/>
            <person name="Kuniyasu M."/>
            <person name="Ushijima N."/>
            <person name="Kawano K."/>
            <person name="Kobayashi E."/>
            <person name="Shiratori Y."/>
            <person name="Masuda Y."/>
            <person name="Senoo K."/>
        </authorList>
    </citation>
    <scope>NUCLEOTIDE SEQUENCE [LARGE SCALE GENOMIC DNA]</scope>
    <source>
        <strain evidence="2 3">Red804</strain>
    </source>
</reference>
<dbReference type="InterPro" id="IPR004155">
    <property type="entry name" value="PBS_lyase_HEAT"/>
</dbReference>
<organism evidence="2 3">
    <name type="scientific">Geothrix limicola</name>
    <dbReference type="NCBI Taxonomy" id="2927978"/>
    <lineage>
        <taxon>Bacteria</taxon>
        <taxon>Pseudomonadati</taxon>
        <taxon>Acidobacteriota</taxon>
        <taxon>Holophagae</taxon>
        <taxon>Holophagales</taxon>
        <taxon>Holophagaceae</taxon>
        <taxon>Geothrix</taxon>
    </lineage>
</organism>
<protein>
    <recommendedName>
        <fullName evidence="4">HEAT repeat domain-containing protein</fullName>
    </recommendedName>
</protein>
<name>A0ABQ5QL05_9BACT</name>
<dbReference type="PANTHER" id="PTHR12697:SF5">
    <property type="entry name" value="DEOXYHYPUSINE HYDROXYLASE"/>
    <property type="match status" value="1"/>
</dbReference>
<dbReference type="EMBL" id="BSDE01000007">
    <property type="protein sequence ID" value="GLH74639.1"/>
    <property type="molecule type" value="Genomic_DNA"/>
</dbReference>
<accession>A0ABQ5QL05</accession>
<feature type="compositionally biased region" description="Basic and acidic residues" evidence="1">
    <location>
        <begin position="766"/>
        <end position="788"/>
    </location>
</feature>
<feature type="region of interest" description="Disordered" evidence="1">
    <location>
        <begin position="138"/>
        <end position="166"/>
    </location>
</feature>
<comment type="caution">
    <text evidence="2">The sequence shown here is derived from an EMBL/GenBank/DDBJ whole genome shotgun (WGS) entry which is preliminary data.</text>
</comment>
<dbReference type="Proteomes" id="UP001165069">
    <property type="component" value="Unassembled WGS sequence"/>
</dbReference>
<dbReference type="SMART" id="SM00567">
    <property type="entry name" value="EZ_HEAT"/>
    <property type="match status" value="6"/>
</dbReference>
<evidence type="ECO:0000313" key="3">
    <source>
        <dbReference type="Proteomes" id="UP001165069"/>
    </source>
</evidence>
<dbReference type="Gene3D" id="1.25.10.10">
    <property type="entry name" value="Leucine-rich Repeat Variant"/>
    <property type="match status" value="1"/>
</dbReference>
<dbReference type="InterPro" id="IPR016024">
    <property type="entry name" value="ARM-type_fold"/>
</dbReference>
<dbReference type="SUPFAM" id="SSF48371">
    <property type="entry name" value="ARM repeat"/>
    <property type="match status" value="1"/>
</dbReference>
<dbReference type="RefSeq" id="WP_285577131.1">
    <property type="nucleotide sequence ID" value="NZ_BSDE01000007.1"/>
</dbReference>
<dbReference type="InterPro" id="IPR011989">
    <property type="entry name" value="ARM-like"/>
</dbReference>
<evidence type="ECO:0008006" key="4">
    <source>
        <dbReference type="Google" id="ProtNLM"/>
    </source>
</evidence>